<dbReference type="Proteomes" id="UP000824469">
    <property type="component" value="Unassembled WGS sequence"/>
</dbReference>
<proteinExistence type="predicted"/>
<name>A0AA38CLX3_TAXCH</name>
<dbReference type="EMBL" id="JAHRHJ020000009">
    <property type="protein sequence ID" value="KAH9302630.1"/>
    <property type="molecule type" value="Genomic_DNA"/>
</dbReference>
<dbReference type="AlphaFoldDB" id="A0AA38CLX3"/>
<protein>
    <submittedName>
        <fullName evidence="1">Uncharacterized protein</fullName>
    </submittedName>
</protein>
<organism evidence="1 2">
    <name type="scientific">Taxus chinensis</name>
    <name type="common">Chinese yew</name>
    <name type="synonym">Taxus wallichiana var. chinensis</name>
    <dbReference type="NCBI Taxonomy" id="29808"/>
    <lineage>
        <taxon>Eukaryota</taxon>
        <taxon>Viridiplantae</taxon>
        <taxon>Streptophyta</taxon>
        <taxon>Embryophyta</taxon>
        <taxon>Tracheophyta</taxon>
        <taxon>Spermatophyta</taxon>
        <taxon>Pinopsida</taxon>
        <taxon>Pinidae</taxon>
        <taxon>Conifers II</taxon>
        <taxon>Cupressales</taxon>
        <taxon>Taxaceae</taxon>
        <taxon>Taxus</taxon>
    </lineage>
</organism>
<keyword evidence="2" id="KW-1185">Reference proteome</keyword>
<evidence type="ECO:0000313" key="2">
    <source>
        <dbReference type="Proteomes" id="UP000824469"/>
    </source>
</evidence>
<sequence>MNLSIVYRYSLFVQIGSKYAPYDFISTNNVDAFIVNEYKGVAYVTFPSLYTEDFVVGEGGYRECNIQNVNTVSSASFKGDDDMPVLVHKGALSLFLQQSSLFEAQESMLELSFPFNYVERHSFSWVEARGLLTIAEASTVESGMQMILSMAGRQPQDGRGKVKP</sequence>
<comment type="caution">
    <text evidence="1">The sequence shown here is derived from an EMBL/GenBank/DDBJ whole genome shotgun (WGS) entry which is preliminary data.</text>
</comment>
<gene>
    <name evidence="1" type="ORF">KI387_014213</name>
</gene>
<reference evidence="1 2" key="1">
    <citation type="journal article" date="2021" name="Nat. Plants">
        <title>The Taxus genome provides insights into paclitaxel biosynthesis.</title>
        <authorList>
            <person name="Xiong X."/>
            <person name="Gou J."/>
            <person name="Liao Q."/>
            <person name="Li Y."/>
            <person name="Zhou Q."/>
            <person name="Bi G."/>
            <person name="Li C."/>
            <person name="Du R."/>
            <person name="Wang X."/>
            <person name="Sun T."/>
            <person name="Guo L."/>
            <person name="Liang H."/>
            <person name="Lu P."/>
            <person name="Wu Y."/>
            <person name="Zhang Z."/>
            <person name="Ro D.K."/>
            <person name="Shang Y."/>
            <person name="Huang S."/>
            <person name="Yan J."/>
        </authorList>
    </citation>
    <scope>NUCLEOTIDE SEQUENCE [LARGE SCALE GENOMIC DNA]</scope>
    <source>
        <strain evidence="1">Ta-2019</strain>
    </source>
</reference>
<accession>A0AA38CLX3</accession>
<evidence type="ECO:0000313" key="1">
    <source>
        <dbReference type="EMBL" id="KAH9302630.1"/>
    </source>
</evidence>